<evidence type="ECO:0000256" key="1">
    <source>
        <dbReference type="ARBA" id="ARBA00004141"/>
    </source>
</evidence>
<evidence type="ECO:0000256" key="13">
    <source>
        <dbReference type="PROSITE-ProRule" id="PRU00104"/>
    </source>
</evidence>
<keyword evidence="11" id="KW-1071">Ligand-gated ion channel</keyword>
<dbReference type="InterPro" id="IPR001320">
    <property type="entry name" value="Iontro_rcpt_C"/>
</dbReference>
<keyword evidence="12" id="KW-0407">Ion channel</keyword>
<keyword evidence="17" id="KW-1185">Reference proteome</keyword>
<keyword evidence="4 14" id="KW-0812">Transmembrane</keyword>
<dbReference type="InterPro" id="IPR035983">
    <property type="entry name" value="Hect_E3_ubiquitin_ligase"/>
</dbReference>
<keyword evidence="6 14" id="KW-1133">Transmembrane helix</keyword>
<comment type="caution">
    <text evidence="13">Lacks conserved residue(s) required for the propagation of feature annotation.</text>
</comment>
<dbReference type="Proteomes" id="UP001487740">
    <property type="component" value="Unassembled WGS sequence"/>
</dbReference>
<keyword evidence="3" id="KW-0813">Transport</keyword>
<proteinExistence type="inferred from homology"/>
<evidence type="ECO:0000256" key="4">
    <source>
        <dbReference type="ARBA" id="ARBA00022692"/>
    </source>
</evidence>
<keyword evidence="5 13" id="KW-0833">Ubl conjugation pathway</keyword>
<gene>
    <name evidence="16" type="ORF">O3P69_010282</name>
</gene>
<dbReference type="SUPFAM" id="SSF56204">
    <property type="entry name" value="Hect, E3 ligase catalytic domain"/>
    <property type="match status" value="1"/>
</dbReference>
<evidence type="ECO:0000256" key="12">
    <source>
        <dbReference type="ARBA" id="ARBA00023303"/>
    </source>
</evidence>
<name>A0AAW0TRS0_SCYPA</name>
<evidence type="ECO:0000256" key="8">
    <source>
        <dbReference type="ARBA" id="ARBA00023136"/>
    </source>
</evidence>
<dbReference type="Pfam" id="PF00632">
    <property type="entry name" value="HECT"/>
    <property type="match status" value="1"/>
</dbReference>
<evidence type="ECO:0000256" key="14">
    <source>
        <dbReference type="SAM" id="Phobius"/>
    </source>
</evidence>
<reference evidence="16 17" key="1">
    <citation type="submission" date="2023-03" db="EMBL/GenBank/DDBJ databases">
        <title>High-quality genome of Scylla paramamosain provides insights in environmental adaptation.</title>
        <authorList>
            <person name="Zhang L."/>
        </authorList>
    </citation>
    <scope>NUCLEOTIDE SEQUENCE [LARGE SCALE GENOMIC DNA]</scope>
    <source>
        <strain evidence="16">LZ_2023a</strain>
        <tissue evidence="16">Muscle</tissue>
    </source>
</reference>
<dbReference type="Gene3D" id="1.10.287.70">
    <property type="match status" value="1"/>
</dbReference>
<keyword evidence="8 14" id="KW-0472">Membrane</keyword>
<evidence type="ECO:0000256" key="7">
    <source>
        <dbReference type="ARBA" id="ARBA00023065"/>
    </source>
</evidence>
<dbReference type="Gene3D" id="3.40.190.10">
    <property type="entry name" value="Periplasmic binding protein-like II"/>
    <property type="match status" value="3"/>
</dbReference>
<dbReference type="PANTHER" id="PTHR18966">
    <property type="entry name" value="IONOTROPIC GLUTAMATE RECEPTOR"/>
    <property type="match status" value="1"/>
</dbReference>
<dbReference type="EMBL" id="JARAKH010000025">
    <property type="protein sequence ID" value="KAK8390478.1"/>
    <property type="molecule type" value="Genomic_DNA"/>
</dbReference>
<dbReference type="SMART" id="SM00079">
    <property type="entry name" value="PBPe"/>
    <property type="match status" value="1"/>
</dbReference>
<keyword evidence="9" id="KW-0675">Receptor</keyword>
<dbReference type="PROSITE" id="PS50237">
    <property type="entry name" value="HECT"/>
    <property type="match status" value="1"/>
</dbReference>
<accession>A0AAW0TRS0</accession>
<protein>
    <recommendedName>
        <fullName evidence="15">HECT domain-containing protein</fullName>
    </recommendedName>
</protein>
<feature type="transmembrane region" description="Helical" evidence="14">
    <location>
        <begin position="338"/>
        <end position="364"/>
    </location>
</feature>
<evidence type="ECO:0000256" key="6">
    <source>
        <dbReference type="ARBA" id="ARBA00022989"/>
    </source>
</evidence>
<dbReference type="InterPro" id="IPR015683">
    <property type="entry name" value="Ionotropic_Glu_rcpt"/>
</dbReference>
<evidence type="ECO:0000313" key="16">
    <source>
        <dbReference type="EMBL" id="KAK8390478.1"/>
    </source>
</evidence>
<dbReference type="GO" id="GO:0009966">
    <property type="term" value="P:regulation of signal transduction"/>
    <property type="evidence" value="ECO:0007669"/>
    <property type="project" value="UniProtKB-ARBA"/>
</dbReference>
<dbReference type="Gene3D" id="3.30.2160.10">
    <property type="entry name" value="Hect, E3 ligase catalytic domain"/>
    <property type="match status" value="1"/>
</dbReference>
<dbReference type="GO" id="GO:0015276">
    <property type="term" value="F:ligand-gated monoatomic ion channel activity"/>
    <property type="evidence" value="ECO:0007669"/>
    <property type="project" value="InterPro"/>
</dbReference>
<comment type="similarity">
    <text evidence="2">Belongs to the glutamate-gated ion channel (TC 1.A.10.1) family.</text>
</comment>
<dbReference type="GO" id="GO:0004842">
    <property type="term" value="F:ubiquitin-protein transferase activity"/>
    <property type="evidence" value="ECO:0007669"/>
    <property type="project" value="InterPro"/>
</dbReference>
<feature type="transmembrane region" description="Helical" evidence="14">
    <location>
        <begin position="275"/>
        <end position="294"/>
    </location>
</feature>
<evidence type="ECO:0000259" key="15">
    <source>
        <dbReference type="PROSITE" id="PS50237"/>
    </source>
</evidence>
<organism evidence="16 17">
    <name type="scientific">Scylla paramamosain</name>
    <name type="common">Mud crab</name>
    <dbReference type="NCBI Taxonomy" id="85552"/>
    <lineage>
        <taxon>Eukaryota</taxon>
        <taxon>Metazoa</taxon>
        <taxon>Ecdysozoa</taxon>
        <taxon>Arthropoda</taxon>
        <taxon>Crustacea</taxon>
        <taxon>Multicrustacea</taxon>
        <taxon>Malacostraca</taxon>
        <taxon>Eumalacostraca</taxon>
        <taxon>Eucarida</taxon>
        <taxon>Decapoda</taxon>
        <taxon>Pleocyemata</taxon>
        <taxon>Brachyura</taxon>
        <taxon>Eubrachyura</taxon>
        <taxon>Portunoidea</taxon>
        <taxon>Portunidae</taxon>
        <taxon>Portuninae</taxon>
        <taxon>Scylla</taxon>
    </lineage>
</organism>
<dbReference type="InterPro" id="IPR000569">
    <property type="entry name" value="HECT_dom"/>
</dbReference>
<comment type="subcellular location">
    <subcellularLocation>
        <location evidence="1">Membrane</location>
        <topology evidence="1">Multi-pass membrane protein</topology>
    </subcellularLocation>
</comment>
<dbReference type="Pfam" id="PF00060">
    <property type="entry name" value="Lig_chan"/>
    <property type="match status" value="1"/>
</dbReference>
<evidence type="ECO:0000256" key="2">
    <source>
        <dbReference type="ARBA" id="ARBA00008685"/>
    </source>
</evidence>
<evidence type="ECO:0000313" key="17">
    <source>
        <dbReference type="Proteomes" id="UP001487740"/>
    </source>
</evidence>
<keyword evidence="7" id="KW-0406">Ion transport</keyword>
<evidence type="ECO:0000256" key="3">
    <source>
        <dbReference type="ARBA" id="ARBA00022448"/>
    </source>
</evidence>
<dbReference type="Pfam" id="PF10613">
    <property type="entry name" value="Lig_chan-Glu_bd"/>
    <property type="match status" value="1"/>
</dbReference>
<feature type="transmembrane region" description="Helical" evidence="14">
    <location>
        <begin position="535"/>
        <end position="559"/>
    </location>
</feature>
<comment type="caution">
    <text evidence="16">The sequence shown here is derived from an EMBL/GenBank/DDBJ whole genome shotgun (WGS) entry which is preliminary data.</text>
</comment>
<evidence type="ECO:0000256" key="11">
    <source>
        <dbReference type="ARBA" id="ARBA00023286"/>
    </source>
</evidence>
<keyword evidence="10" id="KW-0325">Glycoprotein</keyword>
<dbReference type="GO" id="GO:0016020">
    <property type="term" value="C:membrane"/>
    <property type="evidence" value="ECO:0007669"/>
    <property type="project" value="UniProtKB-SubCell"/>
</dbReference>
<dbReference type="SUPFAM" id="SSF53850">
    <property type="entry name" value="Periplasmic binding protein-like II"/>
    <property type="match status" value="1"/>
</dbReference>
<dbReference type="InterPro" id="IPR019594">
    <property type="entry name" value="Glu/Gly-bd"/>
</dbReference>
<sequence length="576" mass="63853">MALCLDDLADLDPQLTRSLRDLLEYEGGDEEEVYGLDFTLTQDYFGECKSVPLKAGGEEMSVTQQNNVATVTVVVGMIQMRELEFTGVYMYTSFTIIGGHSTMSVKGIYRVGPRSGVVEEAAGNWTPTKGFSLVNSTNRLERRSDFQGYHMKGVGVKVFEFMSTYLGGGNITGFVGDIVTALRDAHNFSVSFNVLEGYAYGKLKDSSSNEWTGMVGALQSGEADLTVSELSITEERLKVVTYTQPIYIISRKLFVATYEDLAKKMLAYTTPMDTALYWCILANMIGLASILFFIERLQRCYIPMGEKPVSMGVAGWYMLSALLQQGSNTYPISTAARVIYWVGYSVSLIVYTSYSATLVSHLAVEQPAPLPFSNLRDLSRQSGWDAGCNNNDLFQVTASQTCVGSQTDECRVLREAWQKVVPRSPDNLVNSYSEGLEKVLNGKYVFIGVDVTTNYYIRGLHIADSCRIKELPGRYITGGIAIGLQKNSPFRKIFDHSLQKMRESGLMSKLRTKWLSSGTSTCGRKTKITASLSDVAAIFILLMGGAAFSCLLLLLEYAVQHARQKWWMMSSWGLLT</sequence>
<evidence type="ECO:0000256" key="10">
    <source>
        <dbReference type="ARBA" id="ARBA00023180"/>
    </source>
</evidence>
<feature type="domain" description="HECT" evidence="15">
    <location>
        <begin position="1"/>
        <end position="84"/>
    </location>
</feature>
<dbReference type="AlphaFoldDB" id="A0AAW0TRS0"/>
<evidence type="ECO:0000256" key="5">
    <source>
        <dbReference type="ARBA" id="ARBA00022786"/>
    </source>
</evidence>
<evidence type="ECO:0000256" key="9">
    <source>
        <dbReference type="ARBA" id="ARBA00023170"/>
    </source>
</evidence>